<dbReference type="AlphaFoldDB" id="A0A1I2BSS0"/>
<evidence type="ECO:0000256" key="2">
    <source>
        <dbReference type="SAM" id="SignalP"/>
    </source>
</evidence>
<dbReference type="EMBL" id="FONT01000002">
    <property type="protein sequence ID" value="SFE59211.1"/>
    <property type="molecule type" value="Genomic_DNA"/>
</dbReference>
<gene>
    <name evidence="3" type="ORF">SAMN05192532_102490</name>
</gene>
<feature type="chain" id="PRO_5011704372" evidence="2">
    <location>
        <begin position="26"/>
        <end position="146"/>
    </location>
</feature>
<dbReference type="STRING" id="930128.SAMN05192532_102490"/>
<keyword evidence="4" id="KW-1185">Reference proteome</keyword>
<feature type="compositionally biased region" description="Basic and acidic residues" evidence="1">
    <location>
        <begin position="46"/>
        <end position="58"/>
    </location>
</feature>
<organism evidence="3 4">
    <name type="scientific">Alteribacillus iranensis</name>
    <dbReference type="NCBI Taxonomy" id="930128"/>
    <lineage>
        <taxon>Bacteria</taxon>
        <taxon>Bacillati</taxon>
        <taxon>Bacillota</taxon>
        <taxon>Bacilli</taxon>
        <taxon>Bacillales</taxon>
        <taxon>Bacillaceae</taxon>
        <taxon>Alteribacillus</taxon>
    </lineage>
</organism>
<proteinExistence type="predicted"/>
<name>A0A1I2BSS0_9BACI</name>
<evidence type="ECO:0000313" key="3">
    <source>
        <dbReference type="EMBL" id="SFE59211.1"/>
    </source>
</evidence>
<evidence type="ECO:0000256" key="1">
    <source>
        <dbReference type="SAM" id="MobiDB-lite"/>
    </source>
</evidence>
<protein>
    <submittedName>
        <fullName evidence="3">Uncharacterized protein</fullName>
    </submittedName>
</protein>
<feature type="region of interest" description="Disordered" evidence="1">
    <location>
        <begin position="22"/>
        <end position="58"/>
    </location>
</feature>
<feature type="signal peptide" evidence="2">
    <location>
        <begin position="1"/>
        <end position="25"/>
    </location>
</feature>
<dbReference type="RefSeq" id="WP_091659122.1">
    <property type="nucleotide sequence ID" value="NZ_FONT01000002.1"/>
</dbReference>
<keyword evidence="2" id="KW-0732">Signal</keyword>
<evidence type="ECO:0000313" key="4">
    <source>
        <dbReference type="Proteomes" id="UP000199516"/>
    </source>
</evidence>
<dbReference type="Proteomes" id="UP000199516">
    <property type="component" value="Unassembled WGS sequence"/>
</dbReference>
<dbReference type="OrthoDB" id="2352213at2"/>
<dbReference type="PROSITE" id="PS51257">
    <property type="entry name" value="PROKAR_LIPOPROTEIN"/>
    <property type="match status" value="1"/>
</dbReference>
<accession>A0A1I2BSS0</accession>
<sequence>MRKRMLYLVAVILLAGCGANDTADAEGGEKVQETEGVESGGTPAADTEKEESNDSELTEIRESYEDETYKVTLKAITDVNETTAVGPMEVTIEDVKVLTIEPSQEAHEEYYYQYSSEEEFDYPHIQATSENTSEDMVNFNPVSTVE</sequence>
<reference evidence="3 4" key="1">
    <citation type="submission" date="2016-10" db="EMBL/GenBank/DDBJ databases">
        <authorList>
            <person name="de Groot N.N."/>
        </authorList>
    </citation>
    <scope>NUCLEOTIDE SEQUENCE [LARGE SCALE GENOMIC DNA]</scope>
    <source>
        <strain evidence="3 4">DSM 23995</strain>
    </source>
</reference>